<gene>
    <name evidence="1" type="ORF">O9H85_05195</name>
</gene>
<dbReference type="EMBL" id="JAQAGZ010000003">
    <property type="protein sequence ID" value="MCZ8511825.1"/>
    <property type="molecule type" value="Genomic_DNA"/>
</dbReference>
<sequence>MSYKLIAVDMDGTLLNKNKDISEENIRAIREASELGIKVILSTGRPIGEVRSYARKLQLDLPLVVNNGSEIWSNPDKLHQRYELEPEHMIEMFELIGKYGEDLNYWAHTVEGLITRANHPEDIRKVRWLQFAIQSKDVSRLSEIRQRLDAWRRFELSNSHISNVECNPPGISKASGLREVCAMLGIEASDTVAIGDSLNDIPMIRFAGLGVAMGNAQEPVKLAADIVAPSYHEDGVAAVIQKYLLAPSGPAPIDE</sequence>
<dbReference type="CDD" id="cd07516">
    <property type="entry name" value="HAD_Pase"/>
    <property type="match status" value="1"/>
</dbReference>
<dbReference type="InterPro" id="IPR006379">
    <property type="entry name" value="HAD-SF_hydro_IIB"/>
</dbReference>
<dbReference type="SUPFAM" id="SSF56784">
    <property type="entry name" value="HAD-like"/>
    <property type="match status" value="1"/>
</dbReference>
<dbReference type="Gene3D" id="3.40.50.1000">
    <property type="entry name" value="HAD superfamily/HAD-like"/>
    <property type="match status" value="2"/>
</dbReference>
<organism evidence="1 2">
    <name type="scientific">Paenibacillus gyeongsangnamensis</name>
    <dbReference type="NCBI Taxonomy" id="3388067"/>
    <lineage>
        <taxon>Bacteria</taxon>
        <taxon>Bacillati</taxon>
        <taxon>Bacillota</taxon>
        <taxon>Bacilli</taxon>
        <taxon>Bacillales</taxon>
        <taxon>Paenibacillaceae</taxon>
        <taxon>Paenibacillus</taxon>
    </lineage>
</organism>
<keyword evidence="2" id="KW-1185">Reference proteome</keyword>
<dbReference type="InterPro" id="IPR023214">
    <property type="entry name" value="HAD_sf"/>
</dbReference>
<evidence type="ECO:0000313" key="2">
    <source>
        <dbReference type="Proteomes" id="UP001527882"/>
    </source>
</evidence>
<dbReference type="PROSITE" id="PS01228">
    <property type="entry name" value="COF_1"/>
    <property type="match status" value="1"/>
</dbReference>
<dbReference type="NCBIfam" id="TIGR01484">
    <property type="entry name" value="HAD-SF-IIB"/>
    <property type="match status" value="1"/>
</dbReference>
<dbReference type="PANTHER" id="PTHR10000">
    <property type="entry name" value="PHOSPHOSERINE PHOSPHATASE"/>
    <property type="match status" value="1"/>
</dbReference>
<dbReference type="PROSITE" id="PS01229">
    <property type="entry name" value="COF_2"/>
    <property type="match status" value="1"/>
</dbReference>
<proteinExistence type="predicted"/>
<dbReference type="Gene3D" id="3.30.1240.10">
    <property type="match status" value="1"/>
</dbReference>
<dbReference type="Proteomes" id="UP001527882">
    <property type="component" value="Unassembled WGS sequence"/>
</dbReference>
<evidence type="ECO:0000313" key="1">
    <source>
        <dbReference type="EMBL" id="MCZ8511825.1"/>
    </source>
</evidence>
<comment type="caution">
    <text evidence="1">The sequence shown here is derived from an EMBL/GenBank/DDBJ whole genome shotgun (WGS) entry which is preliminary data.</text>
</comment>
<accession>A0ABT4Q543</accession>
<dbReference type="Pfam" id="PF08282">
    <property type="entry name" value="Hydrolase_3"/>
    <property type="match status" value="2"/>
</dbReference>
<reference evidence="1 2" key="1">
    <citation type="submission" date="2022-12" db="EMBL/GenBank/DDBJ databases">
        <title>Draft genome sequence of Paenibacillus sp. dW9.</title>
        <authorList>
            <person name="Choi E.-W."/>
            <person name="Kim D.-U."/>
        </authorList>
    </citation>
    <scope>NUCLEOTIDE SEQUENCE [LARGE SCALE GENOMIC DNA]</scope>
    <source>
        <strain evidence="2">dW9</strain>
    </source>
</reference>
<dbReference type="RefSeq" id="WP_269880224.1">
    <property type="nucleotide sequence ID" value="NZ_JAQAGZ010000003.1"/>
</dbReference>
<dbReference type="SFLD" id="SFLDG01140">
    <property type="entry name" value="C2.B:_Phosphomannomutase_and_P"/>
    <property type="match status" value="1"/>
</dbReference>
<name>A0ABT4Q543_9BACL</name>
<keyword evidence="1" id="KW-0378">Hydrolase</keyword>
<dbReference type="SFLD" id="SFLDG01144">
    <property type="entry name" value="C2.B.4:_PGP_Like"/>
    <property type="match status" value="1"/>
</dbReference>
<dbReference type="InterPro" id="IPR036412">
    <property type="entry name" value="HAD-like_sf"/>
</dbReference>
<dbReference type="PANTHER" id="PTHR10000:SF8">
    <property type="entry name" value="HAD SUPERFAMILY HYDROLASE-LIKE, TYPE 3"/>
    <property type="match status" value="1"/>
</dbReference>
<dbReference type="SFLD" id="SFLDS00003">
    <property type="entry name" value="Haloacid_Dehalogenase"/>
    <property type="match status" value="1"/>
</dbReference>
<protein>
    <submittedName>
        <fullName evidence="1">HAD family hydrolase</fullName>
    </submittedName>
</protein>
<dbReference type="GO" id="GO:0016787">
    <property type="term" value="F:hydrolase activity"/>
    <property type="evidence" value="ECO:0007669"/>
    <property type="project" value="UniProtKB-KW"/>
</dbReference>